<evidence type="ECO:0000313" key="2">
    <source>
        <dbReference type="Proteomes" id="UP000225910"/>
    </source>
</evidence>
<comment type="caution">
    <text evidence="1">The sequence shown here is derived from an EMBL/GenBank/DDBJ whole genome shotgun (WGS) entry which is preliminary data.</text>
</comment>
<sequence length="263" mass="30712">MFPIGEQPRILKDLAGINEDVQELAISGKTKNIELLGELKIRNLWIFTVNQTQFDKIMEYVNPEILYIDEMRVENLSKLQKMSNLRRLYLGWNPKNTDLWDLSYNNNLSYLLIQGFSKLEDLSPIKDGKKLEGLFLGGAIMKTLNAKTLDPIGDLVELNELTLMNIKVKDRSLEPLMNLKRLKKLNVSNQFPMEEYAKLSVVLQNTECEFFKPYVRMESTEGKDIMMIGRKRPFLNSKTDAEKIRKYEQEFKTVQEEFRDGMK</sequence>
<reference evidence="1 2" key="1">
    <citation type="submission" date="2017-09" db="EMBL/GenBank/DDBJ databases">
        <title>Large-scale bioinformatics analysis of Bacillus genomes uncovers conserved roles of natural products in bacterial physiology.</title>
        <authorList>
            <consortium name="Agbiome Team Llc"/>
            <person name="Bleich R.M."/>
            <person name="Grubbs K.J."/>
            <person name="Santa Maria K.C."/>
            <person name="Allen S.E."/>
            <person name="Farag S."/>
            <person name="Shank E.A."/>
            <person name="Bowers A."/>
        </authorList>
    </citation>
    <scope>NUCLEOTIDE SEQUENCE [LARGE SCALE GENOMIC DNA]</scope>
    <source>
        <strain evidence="1 2">AFS064137</strain>
    </source>
</reference>
<dbReference type="InterPro" id="IPR032675">
    <property type="entry name" value="LRR_dom_sf"/>
</dbReference>
<proteinExistence type="predicted"/>
<dbReference type="Proteomes" id="UP000225910">
    <property type="component" value="Unassembled WGS sequence"/>
</dbReference>
<dbReference type="AlphaFoldDB" id="A0A9X7G1Q0"/>
<gene>
    <name evidence="1" type="ORF">COK81_15140</name>
</gene>
<dbReference type="EMBL" id="NVCU01000117">
    <property type="protein sequence ID" value="PFT91955.1"/>
    <property type="molecule type" value="Genomic_DNA"/>
</dbReference>
<organism evidence="1 2">
    <name type="scientific">Bacillus thuringiensis</name>
    <dbReference type="NCBI Taxonomy" id="1428"/>
    <lineage>
        <taxon>Bacteria</taxon>
        <taxon>Bacillati</taxon>
        <taxon>Bacillota</taxon>
        <taxon>Bacilli</taxon>
        <taxon>Bacillales</taxon>
        <taxon>Bacillaceae</taxon>
        <taxon>Bacillus</taxon>
        <taxon>Bacillus cereus group</taxon>
    </lineage>
</organism>
<dbReference type="SUPFAM" id="SSF52058">
    <property type="entry name" value="L domain-like"/>
    <property type="match status" value="1"/>
</dbReference>
<dbReference type="Gene3D" id="3.80.10.10">
    <property type="entry name" value="Ribonuclease Inhibitor"/>
    <property type="match status" value="1"/>
</dbReference>
<dbReference type="RefSeq" id="WP_098679048.1">
    <property type="nucleotide sequence ID" value="NZ_NVCU01000117.1"/>
</dbReference>
<name>A0A9X7G1Q0_BACTU</name>
<accession>A0A9X7G1Q0</accession>
<evidence type="ECO:0000313" key="1">
    <source>
        <dbReference type="EMBL" id="PFT91955.1"/>
    </source>
</evidence>
<protein>
    <submittedName>
        <fullName evidence="1">Internalin</fullName>
    </submittedName>
</protein>